<evidence type="ECO:0000313" key="2">
    <source>
        <dbReference type="EMBL" id="MPC43846.1"/>
    </source>
</evidence>
<name>A0A5B7FES3_PORTR</name>
<dbReference type="Proteomes" id="UP000324222">
    <property type="component" value="Unassembled WGS sequence"/>
</dbReference>
<keyword evidence="3" id="KW-1185">Reference proteome</keyword>
<organism evidence="2 3">
    <name type="scientific">Portunus trituberculatus</name>
    <name type="common">Swimming crab</name>
    <name type="synonym">Neptunus trituberculatus</name>
    <dbReference type="NCBI Taxonomy" id="210409"/>
    <lineage>
        <taxon>Eukaryota</taxon>
        <taxon>Metazoa</taxon>
        <taxon>Ecdysozoa</taxon>
        <taxon>Arthropoda</taxon>
        <taxon>Crustacea</taxon>
        <taxon>Multicrustacea</taxon>
        <taxon>Malacostraca</taxon>
        <taxon>Eumalacostraca</taxon>
        <taxon>Eucarida</taxon>
        <taxon>Decapoda</taxon>
        <taxon>Pleocyemata</taxon>
        <taxon>Brachyura</taxon>
        <taxon>Eubrachyura</taxon>
        <taxon>Portunoidea</taxon>
        <taxon>Portunidae</taxon>
        <taxon>Portuninae</taxon>
        <taxon>Portunus</taxon>
    </lineage>
</organism>
<evidence type="ECO:0000256" key="1">
    <source>
        <dbReference type="SAM" id="MobiDB-lite"/>
    </source>
</evidence>
<feature type="compositionally biased region" description="Basic and acidic residues" evidence="1">
    <location>
        <begin position="58"/>
        <end position="69"/>
    </location>
</feature>
<reference evidence="2 3" key="1">
    <citation type="submission" date="2019-05" db="EMBL/GenBank/DDBJ databases">
        <title>Another draft genome of Portunus trituberculatus and its Hox gene families provides insights of decapod evolution.</title>
        <authorList>
            <person name="Jeong J.-H."/>
            <person name="Song I."/>
            <person name="Kim S."/>
            <person name="Choi T."/>
            <person name="Kim D."/>
            <person name="Ryu S."/>
            <person name="Kim W."/>
        </authorList>
    </citation>
    <scope>NUCLEOTIDE SEQUENCE [LARGE SCALE GENOMIC DNA]</scope>
    <source>
        <tissue evidence="2">Muscle</tissue>
    </source>
</reference>
<evidence type="ECO:0000313" key="3">
    <source>
        <dbReference type="Proteomes" id="UP000324222"/>
    </source>
</evidence>
<dbReference type="AlphaFoldDB" id="A0A5B7FES3"/>
<proteinExistence type="predicted"/>
<sequence>MSRCSLSAHTCTEHLCTRDSLVLLALTLRTRHHDRRSRRWRAAGGSLTTRSPGSGRQAGDEAPRSADVN</sequence>
<accession>A0A5B7FES3</accession>
<protein>
    <submittedName>
        <fullName evidence="2">Uncharacterized protein</fullName>
    </submittedName>
</protein>
<dbReference type="EMBL" id="VSRR010006015">
    <property type="protein sequence ID" value="MPC43846.1"/>
    <property type="molecule type" value="Genomic_DNA"/>
</dbReference>
<comment type="caution">
    <text evidence="2">The sequence shown here is derived from an EMBL/GenBank/DDBJ whole genome shotgun (WGS) entry which is preliminary data.</text>
</comment>
<feature type="region of interest" description="Disordered" evidence="1">
    <location>
        <begin position="34"/>
        <end position="69"/>
    </location>
</feature>
<gene>
    <name evidence="2" type="ORF">E2C01_037500</name>
</gene>